<comment type="caution">
    <text evidence="4">The sequence shown here is derived from an EMBL/GenBank/DDBJ whole genome shotgun (WGS) entry which is preliminary data.</text>
</comment>
<dbReference type="FunFam" id="3.30.420.10:FF:000045">
    <property type="entry name" value="3'-5' exonuclease DinG"/>
    <property type="match status" value="1"/>
</dbReference>
<evidence type="ECO:0000256" key="2">
    <source>
        <dbReference type="ARBA" id="ARBA00026073"/>
    </source>
</evidence>
<evidence type="ECO:0000259" key="3">
    <source>
        <dbReference type="SMART" id="SM00479"/>
    </source>
</evidence>
<dbReference type="InterPro" id="IPR012337">
    <property type="entry name" value="RNaseH-like_sf"/>
</dbReference>
<dbReference type="OrthoDB" id="9803913at2"/>
<comment type="subunit">
    <text evidence="2">DNA polymerase III contains a core (composed of alpha, epsilon and theta chains) that associates with a tau subunit. This core dimerizes to form the POLIII' complex. PolIII' associates with the gamma complex (composed of gamma, delta, delta', psi and chi chains) and with the beta chain to form the complete DNA polymerase III complex.</text>
</comment>
<organism evidence="4 5">
    <name type="scientific">Winogradskyella aurantia</name>
    <dbReference type="NCBI Taxonomy" id="1915063"/>
    <lineage>
        <taxon>Bacteria</taxon>
        <taxon>Pseudomonadati</taxon>
        <taxon>Bacteroidota</taxon>
        <taxon>Flavobacteriia</taxon>
        <taxon>Flavobacteriales</taxon>
        <taxon>Flavobacteriaceae</taxon>
        <taxon>Winogradskyella</taxon>
    </lineage>
</organism>
<protein>
    <submittedName>
        <fullName evidence="4">DNA polymerase III subunit epsilon</fullName>
    </submittedName>
</protein>
<gene>
    <name evidence="4" type="ORF">CA834_09450</name>
</gene>
<reference evidence="4 5" key="1">
    <citation type="submission" date="2017-05" db="EMBL/GenBank/DDBJ databases">
        <title>The draft genome sequence of Idiomarina salinarum WNB302.</title>
        <authorList>
            <person name="Sun Y."/>
            <person name="Chen B."/>
            <person name="Du Z."/>
        </authorList>
    </citation>
    <scope>NUCLEOTIDE SEQUENCE [LARGE SCALE GENOMIC DNA]</scope>
    <source>
        <strain evidence="4 5">WNB302</strain>
    </source>
</reference>
<dbReference type="RefSeq" id="WP_094968444.1">
    <property type="nucleotide sequence ID" value="NZ_NGJN01000004.1"/>
</dbReference>
<dbReference type="SUPFAM" id="SSF53098">
    <property type="entry name" value="Ribonuclease H-like"/>
    <property type="match status" value="1"/>
</dbReference>
<dbReference type="NCBIfam" id="TIGR00573">
    <property type="entry name" value="dnaq"/>
    <property type="match status" value="1"/>
</dbReference>
<dbReference type="GO" id="GO:0045004">
    <property type="term" value="P:DNA replication proofreading"/>
    <property type="evidence" value="ECO:0007669"/>
    <property type="project" value="TreeGrafter"/>
</dbReference>
<evidence type="ECO:0000256" key="1">
    <source>
        <dbReference type="ARBA" id="ARBA00025483"/>
    </source>
</evidence>
<dbReference type="CDD" id="cd06127">
    <property type="entry name" value="DEDDh"/>
    <property type="match status" value="1"/>
</dbReference>
<dbReference type="PANTHER" id="PTHR30231">
    <property type="entry name" value="DNA POLYMERASE III SUBUNIT EPSILON"/>
    <property type="match status" value="1"/>
</dbReference>
<dbReference type="AlphaFoldDB" id="A0A265UTP9"/>
<dbReference type="Pfam" id="PF00929">
    <property type="entry name" value="RNase_T"/>
    <property type="match status" value="1"/>
</dbReference>
<dbReference type="GO" id="GO:0003677">
    <property type="term" value="F:DNA binding"/>
    <property type="evidence" value="ECO:0007669"/>
    <property type="project" value="InterPro"/>
</dbReference>
<dbReference type="Gene3D" id="3.30.420.10">
    <property type="entry name" value="Ribonuclease H-like superfamily/Ribonuclease H"/>
    <property type="match status" value="1"/>
</dbReference>
<sequence length="220" mass="25308">MTWFKRKTYPKFWEDYVSCIKTPQEQDLKMVRFVVFDTETTGLNIKEDKILSIGCIGIQDLKIKVSDQFECYLRQERFRTNTVKIHGLLKEGSLEKIDEKEAIIKFLAYVKNSVLVAHHAAFDVAMINGGLKRMGLPKLKNKVLDTGHLFQKTKLDSSKSHFSLDELAKRYNIPLHDRHTASGDAFITALLFLKLVSNLSLHETLGLKDLLRNIRRTGLL</sequence>
<name>A0A265UTP9_9FLAO</name>
<feature type="domain" description="Exonuclease" evidence="3">
    <location>
        <begin position="32"/>
        <end position="201"/>
    </location>
</feature>
<keyword evidence="5" id="KW-1185">Reference proteome</keyword>
<dbReference type="GO" id="GO:0008408">
    <property type="term" value="F:3'-5' exonuclease activity"/>
    <property type="evidence" value="ECO:0007669"/>
    <property type="project" value="TreeGrafter"/>
</dbReference>
<dbReference type="InterPro" id="IPR006054">
    <property type="entry name" value="DnaQ"/>
</dbReference>
<accession>A0A265UTP9</accession>
<dbReference type="GO" id="GO:0005829">
    <property type="term" value="C:cytosol"/>
    <property type="evidence" value="ECO:0007669"/>
    <property type="project" value="TreeGrafter"/>
</dbReference>
<dbReference type="EMBL" id="NGJN01000004">
    <property type="protein sequence ID" value="OZV68678.1"/>
    <property type="molecule type" value="Genomic_DNA"/>
</dbReference>
<dbReference type="PANTHER" id="PTHR30231:SF41">
    <property type="entry name" value="DNA POLYMERASE III SUBUNIT EPSILON"/>
    <property type="match status" value="1"/>
</dbReference>
<comment type="function">
    <text evidence="1">DNA polymerase III is a complex, multichain enzyme responsible for most of the replicative synthesis in bacteria. The epsilon subunit contain the editing function and is a proofreading 3'-5' exonuclease.</text>
</comment>
<dbReference type="SMART" id="SM00479">
    <property type="entry name" value="EXOIII"/>
    <property type="match status" value="1"/>
</dbReference>
<dbReference type="GO" id="GO:0003887">
    <property type="term" value="F:DNA-directed DNA polymerase activity"/>
    <property type="evidence" value="ECO:0007669"/>
    <property type="project" value="InterPro"/>
</dbReference>
<evidence type="ECO:0000313" key="4">
    <source>
        <dbReference type="EMBL" id="OZV68678.1"/>
    </source>
</evidence>
<dbReference type="InterPro" id="IPR036397">
    <property type="entry name" value="RNaseH_sf"/>
</dbReference>
<dbReference type="InterPro" id="IPR013520">
    <property type="entry name" value="Ribonucl_H"/>
</dbReference>
<dbReference type="Proteomes" id="UP000216840">
    <property type="component" value="Unassembled WGS sequence"/>
</dbReference>
<evidence type="ECO:0000313" key="5">
    <source>
        <dbReference type="Proteomes" id="UP000216840"/>
    </source>
</evidence>
<proteinExistence type="predicted"/>